<evidence type="ECO:0000259" key="4">
    <source>
        <dbReference type="Pfam" id="PF02902"/>
    </source>
</evidence>
<organism evidence="5 6">
    <name type="scientific">Capsicum annuum</name>
    <name type="common">Capsicum pepper</name>
    <dbReference type="NCBI Taxonomy" id="4072"/>
    <lineage>
        <taxon>Eukaryota</taxon>
        <taxon>Viridiplantae</taxon>
        <taxon>Streptophyta</taxon>
        <taxon>Embryophyta</taxon>
        <taxon>Tracheophyta</taxon>
        <taxon>Spermatophyta</taxon>
        <taxon>Magnoliopsida</taxon>
        <taxon>eudicotyledons</taxon>
        <taxon>Gunneridae</taxon>
        <taxon>Pentapetalae</taxon>
        <taxon>asterids</taxon>
        <taxon>lamiids</taxon>
        <taxon>Solanales</taxon>
        <taxon>Solanaceae</taxon>
        <taxon>Solanoideae</taxon>
        <taxon>Capsiceae</taxon>
        <taxon>Capsicum</taxon>
    </lineage>
</organism>
<dbReference type="Pfam" id="PF02902">
    <property type="entry name" value="Peptidase_C48"/>
    <property type="match status" value="1"/>
</dbReference>
<dbReference type="PANTHER" id="PTHR31470">
    <property type="entry name" value="CYSTEINE PROTEINASES SUPERFAMILY PROTEIN-RELATED-RELATED"/>
    <property type="match status" value="1"/>
</dbReference>
<dbReference type="GO" id="GO:0008234">
    <property type="term" value="F:cysteine-type peptidase activity"/>
    <property type="evidence" value="ECO:0007669"/>
    <property type="project" value="InterPro"/>
</dbReference>
<keyword evidence="3" id="KW-0378">Hydrolase</keyword>
<dbReference type="PANTHER" id="PTHR31470:SF46">
    <property type="entry name" value="ULP1 PROTEASE FAMILY, C-TERMINAL CATALYTIC DOMAIN CONTAINING PROTEIN"/>
    <property type="match status" value="1"/>
</dbReference>
<keyword evidence="6" id="KW-1185">Reference proteome</keyword>
<dbReference type="SUPFAM" id="SSF54001">
    <property type="entry name" value="Cysteine proteinases"/>
    <property type="match status" value="1"/>
</dbReference>
<dbReference type="Gene3D" id="3.40.395.10">
    <property type="entry name" value="Adenoviral Proteinase, Chain A"/>
    <property type="match status" value="1"/>
</dbReference>
<dbReference type="Proteomes" id="UP000222542">
    <property type="component" value="Unassembled WGS sequence"/>
</dbReference>
<evidence type="ECO:0000313" key="5">
    <source>
        <dbReference type="EMBL" id="PHT89481.1"/>
    </source>
</evidence>
<dbReference type="GO" id="GO:0006508">
    <property type="term" value="P:proteolysis"/>
    <property type="evidence" value="ECO:0007669"/>
    <property type="project" value="UniProtKB-KW"/>
</dbReference>
<evidence type="ECO:0000256" key="3">
    <source>
        <dbReference type="ARBA" id="ARBA00022801"/>
    </source>
</evidence>
<evidence type="ECO:0000313" key="6">
    <source>
        <dbReference type="Proteomes" id="UP000222542"/>
    </source>
</evidence>
<evidence type="ECO:0000256" key="2">
    <source>
        <dbReference type="ARBA" id="ARBA00022670"/>
    </source>
</evidence>
<accession>A0A2G3A5K5</accession>
<dbReference type="AlphaFoldDB" id="A0A2G3A5K5"/>
<protein>
    <recommendedName>
        <fullName evidence="4">Ubiquitin-like protease family profile domain-containing protein</fullName>
    </recommendedName>
</protein>
<sequence>MQIKSVSPKETNDSECHIHDSQFPSGLPEADLGFNILAALPWHMVDNVYVPINCDGNFHWVAGCDISKEKMYSGYDSILLSHHRESSYEIQKLSVMLPTYLCDSGFLKNTERTVWSILEEYTDKMSQGIGVVNENPFDVEYVEDIAQQVGGSL</sequence>
<proteinExistence type="inferred from homology"/>
<comment type="similarity">
    <text evidence="1">Belongs to the peptidase C48 family.</text>
</comment>
<evidence type="ECO:0000256" key="1">
    <source>
        <dbReference type="ARBA" id="ARBA00005234"/>
    </source>
</evidence>
<name>A0A2G3A5K5_CAPAN</name>
<feature type="domain" description="Ubiquitin-like protease family profile" evidence="4">
    <location>
        <begin position="45"/>
        <end position="148"/>
    </location>
</feature>
<dbReference type="InterPro" id="IPR038765">
    <property type="entry name" value="Papain-like_cys_pep_sf"/>
</dbReference>
<dbReference type="EMBL" id="AYRZ02000002">
    <property type="protein sequence ID" value="PHT89481.1"/>
    <property type="molecule type" value="Genomic_DNA"/>
</dbReference>
<dbReference type="Gramene" id="PHT89481">
    <property type="protein sequence ID" value="PHT89481"/>
    <property type="gene ID" value="T459_04594"/>
</dbReference>
<reference evidence="5 6" key="1">
    <citation type="journal article" date="2014" name="Nat. Genet.">
        <title>Genome sequence of the hot pepper provides insights into the evolution of pungency in Capsicum species.</title>
        <authorList>
            <person name="Kim S."/>
            <person name="Park M."/>
            <person name="Yeom S.I."/>
            <person name="Kim Y.M."/>
            <person name="Lee J.M."/>
            <person name="Lee H.A."/>
            <person name="Seo E."/>
            <person name="Choi J."/>
            <person name="Cheong K."/>
            <person name="Kim K.T."/>
            <person name="Jung K."/>
            <person name="Lee G.W."/>
            <person name="Oh S.K."/>
            <person name="Bae C."/>
            <person name="Kim S.B."/>
            <person name="Lee H.Y."/>
            <person name="Kim S.Y."/>
            <person name="Kim M.S."/>
            <person name="Kang B.C."/>
            <person name="Jo Y.D."/>
            <person name="Yang H.B."/>
            <person name="Jeong H.J."/>
            <person name="Kang W.H."/>
            <person name="Kwon J.K."/>
            <person name="Shin C."/>
            <person name="Lim J.Y."/>
            <person name="Park J.H."/>
            <person name="Huh J.H."/>
            <person name="Kim J.S."/>
            <person name="Kim B.D."/>
            <person name="Cohen O."/>
            <person name="Paran I."/>
            <person name="Suh M.C."/>
            <person name="Lee S.B."/>
            <person name="Kim Y.K."/>
            <person name="Shin Y."/>
            <person name="Noh S.J."/>
            <person name="Park J."/>
            <person name="Seo Y.S."/>
            <person name="Kwon S.Y."/>
            <person name="Kim H.A."/>
            <person name="Park J.M."/>
            <person name="Kim H.J."/>
            <person name="Choi S.B."/>
            <person name="Bosland P.W."/>
            <person name="Reeves G."/>
            <person name="Jo S.H."/>
            <person name="Lee B.W."/>
            <person name="Cho H.T."/>
            <person name="Choi H.S."/>
            <person name="Lee M.S."/>
            <person name="Yu Y."/>
            <person name="Do Choi Y."/>
            <person name="Park B.S."/>
            <person name="van Deynze A."/>
            <person name="Ashrafi H."/>
            <person name="Hill T."/>
            <person name="Kim W.T."/>
            <person name="Pai H.S."/>
            <person name="Ahn H.K."/>
            <person name="Yeam I."/>
            <person name="Giovannoni J.J."/>
            <person name="Rose J.K."/>
            <person name="Sorensen I."/>
            <person name="Lee S.J."/>
            <person name="Kim R.W."/>
            <person name="Choi I.Y."/>
            <person name="Choi B.S."/>
            <person name="Lim J.S."/>
            <person name="Lee Y.H."/>
            <person name="Choi D."/>
        </authorList>
    </citation>
    <scope>NUCLEOTIDE SEQUENCE [LARGE SCALE GENOMIC DNA]</scope>
    <source>
        <strain evidence="6">cv. CM334</strain>
    </source>
</reference>
<dbReference type="InterPro" id="IPR003653">
    <property type="entry name" value="Peptidase_C48_C"/>
</dbReference>
<gene>
    <name evidence="5" type="ORF">T459_04594</name>
</gene>
<reference evidence="5 6" key="2">
    <citation type="journal article" date="2017" name="Genome Biol.">
        <title>New reference genome sequences of hot pepper reveal the massive evolution of plant disease-resistance genes by retroduplication.</title>
        <authorList>
            <person name="Kim S."/>
            <person name="Park J."/>
            <person name="Yeom S.I."/>
            <person name="Kim Y.M."/>
            <person name="Seo E."/>
            <person name="Kim K.T."/>
            <person name="Kim M.S."/>
            <person name="Lee J.M."/>
            <person name="Cheong K."/>
            <person name="Shin H.S."/>
            <person name="Kim S.B."/>
            <person name="Han K."/>
            <person name="Lee J."/>
            <person name="Park M."/>
            <person name="Lee H.A."/>
            <person name="Lee H.Y."/>
            <person name="Lee Y."/>
            <person name="Oh S."/>
            <person name="Lee J.H."/>
            <person name="Choi E."/>
            <person name="Choi E."/>
            <person name="Lee S.E."/>
            <person name="Jeon J."/>
            <person name="Kim H."/>
            <person name="Choi G."/>
            <person name="Song H."/>
            <person name="Lee J."/>
            <person name="Lee S.C."/>
            <person name="Kwon J.K."/>
            <person name="Lee H.Y."/>
            <person name="Koo N."/>
            <person name="Hong Y."/>
            <person name="Kim R.W."/>
            <person name="Kang W.H."/>
            <person name="Huh J.H."/>
            <person name="Kang B.C."/>
            <person name="Yang T.J."/>
            <person name="Lee Y.H."/>
            <person name="Bennetzen J.L."/>
            <person name="Choi D."/>
        </authorList>
    </citation>
    <scope>NUCLEOTIDE SEQUENCE [LARGE SCALE GENOMIC DNA]</scope>
    <source>
        <strain evidence="6">cv. CM334</strain>
    </source>
</reference>
<keyword evidence="2" id="KW-0645">Protease</keyword>
<comment type="caution">
    <text evidence="5">The sequence shown here is derived from an EMBL/GenBank/DDBJ whole genome shotgun (WGS) entry which is preliminary data.</text>
</comment>